<comment type="subcellular location">
    <subcellularLocation>
        <location evidence="2">Mitochondrion</location>
    </subcellularLocation>
</comment>
<dbReference type="NCBIfam" id="NF002270">
    <property type="entry name" value="PRK01202.1"/>
    <property type="match status" value="1"/>
</dbReference>
<reference evidence="9 10" key="1">
    <citation type="journal article" date="2022" name="Nat. Plants">
        <title>Genomes of leafy and leafless Platanthera orchids illuminate the evolution of mycoheterotrophy.</title>
        <authorList>
            <person name="Li M.H."/>
            <person name="Liu K.W."/>
            <person name="Li Z."/>
            <person name="Lu H.C."/>
            <person name="Ye Q.L."/>
            <person name="Zhang D."/>
            <person name="Wang J.Y."/>
            <person name="Li Y.F."/>
            <person name="Zhong Z.M."/>
            <person name="Liu X."/>
            <person name="Yu X."/>
            <person name="Liu D.K."/>
            <person name="Tu X.D."/>
            <person name="Liu B."/>
            <person name="Hao Y."/>
            <person name="Liao X.Y."/>
            <person name="Jiang Y.T."/>
            <person name="Sun W.H."/>
            <person name="Chen J."/>
            <person name="Chen Y.Q."/>
            <person name="Ai Y."/>
            <person name="Zhai J.W."/>
            <person name="Wu S.S."/>
            <person name="Zhou Z."/>
            <person name="Hsiao Y.Y."/>
            <person name="Wu W.L."/>
            <person name="Chen Y.Y."/>
            <person name="Lin Y.F."/>
            <person name="Hsu J.L."/>
            <person name="Li C.Y."/>
            <person name="Wang Z.W."/>
            <person name="Zhao X."/>
            <person name="Zhong W.Y."/>
            <person name="Ma X.K."/>
            <person name="Ma L."/>
            <person name="Huang J."/>
            <person name="Chen G.Z."/>
            <person name="Huang M.Z."/>
            <person name="Huang L."/>
            <person name="Peng D.H."/>
            <person name="Luo Y.B."/>
            <person name="Zou S.Q."/>
            <person name="Chen S.P."/>
            <person name="Lan S."/>
            <person name="Tsai W.C."/>
            <person name="Van de Peer Y."/>
            <person name="Liu Z.J."/>
        </authorList>
    </citation>
    <scope>NUCLEOTIDE SEQUENCE [LARGE SCALE GENOMIC DNA]</scope>
    <source>
        <strain evidence="9">Lor287</strain>
    </source>
</reference>
<dbReference type="GO" id="GO:0019464">
    <property type="term" value="P:glycine decarboxylation via glycine cleavage system"/>
    <property type="evidence" value="ECO:0007669"/>
    <property type="project" value="InterPro"/>
</dbReference>
<evidence type="ECO:0000313" key="10">
    <source>
        <dbReference type="Proteomes" id="UP001418222"/>
    </source>
</evidence>
<dbReference type="PANTHER" id="PTHR11715:SF3">
    <property type="entry name" value="GLYCINE CLEAVAGE SYSTEM H PROTEIN-RELATED"/>
    <property type="match status" value="1"/>
</dbReference>
<comment type="cofactor">
    <cofactor evidence="1">
        <name>(R)-lipoate</name>
        <dbReference type="ChEBI" id="CHEBI:83088"/>
    </cofactor>
</comment>
<dbReference type="InterPro" id="IPR011053">
    <property type="entry name" value="Single_hybrid_motif"/>
</dbReference>
<keyword evidence="5" id="KW-0809">Transit peptide</keyword>
<dbReference type="InterPro" id="IPR002930">
    <property type="entry name" value="GCV_H"/>
</dbReference>
<evidence type="ECO:0000256" key="3">
    <source>
        <dbReference type="ARBA" id="ARBA00009249"/>
    </source>
</evidence>
<dbReference type="InterPro" id="IPR003016">
    <property type="entry name" value="2-oxoA_DH_lipoyl-BS"/>
</dbReference>
<dbReference type="CDD" id="cd06848">
    <property type="entry name" value="GCS_H"/>
    <property type="match status" value="1"/>
</dbReference>
<dbReference type="Proteomes" id="UP001418222">
    <property type="component" value="Unassembled WGS sequence"/>
</dbReference>
<evidence type="ECO:0000256" key="7">
    <source>
        <dbReference type="PIRSR" id="PIRSR617453-50"/>
    </source>
</evidence>
<keyword evidence="6" id="KW-0496">Mitochondrion</keyword>
<evidence type="ECO:0000256" key="2">
    <source>
        <dbReference type="ARBA" id="ARBA00004173"/>
    </source>
</evidence>
<evidence type="ECO:0000256" key="4">
    <source>
        <dbReference type="ARBA" id="ARBA00022823"/>
    </source>
</evidence>
<dbReference type="NCBIfam" id="TIGR00527">
    <property type="entry name" value="gcvH"/>
    <property type="match status" value="1"/>
</dbReference>
<dbReference type="SUPFAM" id="SSF51230">
    <property type="entry name" value="Single hybrid motif"/>
    <property type="match status" value="1"/>
</dbReference>
<protein>
    <recommendedName>
        <fullName evidence="8">Lipoyl-binding domain-containing protein</fullName>
    </recommendedName>
</protein>
<dbReference type="GO" id="GO:0009249">
    <property type="term" value="P:protein lipoylation"/>
    <property type="evidence" value="ECO:0007669"/>
    <property type="project" value="TreeGrafter"/>
</dbReference>
<accession>A0AAP0GAM3</accession>
<dbReference type="GO" id="GO:0005960">
    <property type="term" value="C:glycine cleavage complex"/>
    <property type="evidence" value="ECO:0007669"/>
    <property type="project" value="InterPro"/>
</dbReference>
<dbReference type="Gene3D" id="2.40.50.100">
    <property type="match status" value="1"/>
</dbReference>
<evidence type="ECO:0000256" key="6">
    <source>
        <dbReference type="ARBA" id="ARBA00023128"/>
    </source>
</evidence>
<evidence type="ECO:0000259" key="8">
    <source>
        <dbReference type="PROSITE" id="PS50968"/>
    </source>
</evidence>
<dbReference type="GO" id="GO:0005739">
    <property type="term" value="C:mitochondrion"/>
    <property type="evidence" value="ECO:0007669"/>
    <property type="project" value="UniProtKB-SubCell"/>
</dbReference>
<dbReference type="PANTHER" id="PTHR11715">
    <property type="entry name" value="GLYCINE CLEAVAGE SYSTEM H PROTEIN"/>
    <property type="match status" value="1"/>
</dbReference>
<keyword evidence="4 7" id="KW-0450">Lipoyl</keyword>
<sequence>MQRLGLTRTLTSRGIVPSSALGYLGETSRRLVSQPNRGDRFQLCHLVTKTRVQAKRNGPRGVLLDTLDSTILPRTCTSQSSAGYPALEINGKNFNGYALLKKKRRPPLSPTITGYLPWNCDTAQFFMASRALWASKAASSLRISTFRRGFASGRSIPLVSFLPSNFLNVHLKYADSHEWVDVDGTSAKIGITDHAQDHLGDVVYVELPEVGATVSKGKNFGAVESVKATSDVYSPVSGEVIEVNTELSHSPGLFRICGLKRARFLLAMASASPPILIPLPPLPPDALASRSSCLHHCFSIVVRISTFFRLLHHDFLLHMTLPMPPAAPVAIFRIDAPVPPLLSSPDASASSLVAIFCIASTSSPDAPPLG</sequence>
<dbReference type="InterPro" id="IPR000089">
    <property type="entry name" value="Biotin_lipoyl"/>
</dbReference>
<dbReference type="PROSITE" id="PS00189">
    <property type="entry name" value="LIPOYL"/>
    <property type="match status" value="1"/>
</dbReference>
<dbReference type="PROSITE" id="PS50968">
    <property type="entry name" value="BIOTINYL_LIPOYL"/>
    <property type="match status" value="1"/>
</dbReference>
<evidence type="ECO:0000256" key="1">
    <source>
        <dbReference type="ARBA" id="ARBA00001938"/>
    </source>
</evidence>
<keyword evidence="10" id="KW-1185">Reference proteome</keyword>
<dbReference type="EMBL" id="JBBWWQ010000004">
    <property type="protein sequence ID" value="KAK8948721.1"/>
    <property type="molecule type" value="Genomic_DNA"/>
</dbReference>
<organism evidence="9 10">
    <name type="scientific">Platanthera zijinensis</name>
    <dbReference type="NCBI Taxonomy" id="2320716"/>
    <lineage>
        <taxon>Eukaryota</taxon>
        <taxon>Viridiplantae</taxon>
        <taxon>Streptophyta</taxon>
        <taxon>Embryophyta</taxon>
        <taxon>Tracheophyta</taxon>
        <taxon>Spermatophyta</taxon>
        <taxon>Magnoliopsida</taxon>
        <taxon>Liliopsida</taxon>
        <taxon>Asparagales</taxon>
        <taxon>Orchidaceae</taxon>
        <taxon>Orchidoideae</taxon>
        <taxon>Orchideae</taxon>
        <taxon>Orchidinae</taxon>
        <taxon>Platanthera</taxon>
    </lineage>
</organism>
<evidence type="ECO:0000256" key="5">
    <source>
        <dbReference type="ARBA" id="ARBA00022946"/>
    </source>
</evidence>
<dbReference type="Pfam" id="PF01597">
    <property type="entry name" value="GCV_H"/>
    <property type="match status" value="1"/>
</dbReference>
<feature type="domain" description="Lipoyl-binding" evidence="8">
    <location>
        <begin position="186"/>
        <end position="267"/>
    </location>
</feature>
<comment type="caution">
    <text evidence="9">The sequence shown here is derived from an EMBL/GenBank/DDBJ whole genome shotgun (WGS) entry which is preliminary data.</text>
</comment>
<dbReference type="AlphaFoldDB" id="A0AAP0GAM3"/>
<evidence type="ECO:0000313" key="9">
    <source>
        <dbReference type="EMBL" id="KAK8948721.1"/>
    </source>
</evidence>
<gene>
    <name evidence="9" type="ORF">KSP39_PZI005378</name>
</gene>
<name>A0AAP0GAM3_9ASPA</name>
<proteinExistence type="inferred from homology"/>
<dbReference type="InterPro" id="IPR033753">
    <property type="entry name" value="GCV_H/Fam206"/>
</dbReference>
<feature type="modified residue" description="N6-lipoyllysine" evidence="7">
    <location>
        <position position="227"/>
    </location>
</feature>
<comment type="similarity">
    <text evidence="3">Belongs to the GcvH family.</text>
</comment>
<dbReference type="InterPro" id="IPR017453">
    <property type="entry name" value="GCV_H_sub"/>
</dbReference>